<feature type="transmembrane region" description="Helical" evidence="1">
    <location>
        <begin position="58"/>
        <end position="77"/>
    </location>
</feature>
<dbReference type="PANTHER" id="PTHR37464:SF1">
    <property type="entry name" value="BLL2463 PROTEIN"/>
    <property type="match status" value="1"/>
</dbReference>
<dbReference type="Proteomes" id="UP001431776">
    <property type="component" value="Unassembled WGS sequence"/>
</dbReference>
<dbReference type="InterPro" id="IPR002035">
    <property type="entry name" value="VWF_A"/>
</dbReference>
<dbReference type="Pfam" id="PF07584">
    <property type="entry name" value="BatA"/>
    <property type="match status" value="1"/>
</dbReference>
<feature type="domain" description="VWFA" evidence="3">
    <location>
        <begin position="88"/>
        <end position="190"/>
    </location>
</feature>
<dbReference type="InterPro" id="IPR024163">
    <property type="entry name" value="Aerotolerance_reg_N"/>
</dbReference>
<keyword evidence="1" id="KW-1133">Transmembrane helix</keyword>
<evidence type="ECO:0000259" key="3">
    <source>
        <dbReference type="Pfam" id="PF13519"/>
    </source>
</evidence>
<dbReference type="PANTHER" id="PTHR37464">
    <property type="entry name" value="BLL2463 PROTEIN"/>
    <property type="match status" value="1"/>
</dbReference>
<name>A0AAW6U6A6_9BACT</name>
<gene>
    <name evidence="4" type="ORF">QJ522_21390</name>
</gene>
<dbReference type="EMBL" id="JASCXX010000043">
    <property type="protein sequence ID" value="MDI6451631.1"/>
    <property type="molecule type" value="Genomic_DNA"/>
</dbReference>
<sequence>MTFLHPAYFLALLGLLPLIAVYFLKVRPARKPVTAFFLWRAVLDQKKNTALFHRLRDLLSLLLTALALLAIVLAMTAPQARRDQRKDLLLIIDNSASMNALDNGRARLAVAREIALDIVRGLNADQQAAVATVSMDVQYQSHFTTNPKALHDAIRRIEPSDCPLRPEALDLLAAGAPAMDHCRLILISDGCRFIADAGRAIELIKIGSNQGNVGFVSCDLHLFQGRSTRVGFYYRLASSFEADVATDIVVTYGPEDRIVKVIPVTVKPGINAPEFITIEGGGPGLWRASLDLQDALANDNVAFMALPPKRPVKVAVESDYGFFLVNSVDAFARTSGELEYVQPGDADVVLTHGVIPQTDRAIVFGLREGSDWCGQVGSEISDVLARIRIEGHPVLADCDVDSIPFVGARHVTPPEDSLVIVETATRVPLIYRVRQGGRLALVINMDPIESEFYYSAWFPVLVYNGARHLMGRQETWPSACSIGESVPLPEVLNDRGPTTVTIGDGAAPFPVSGPSYGPIRKVGFHTIENAAGKWSLGVNLFAPAETLLDNRDVADTSLPLNRGRPLSSVLAVIALLLLLIECVLYHRRKVG</sequence>
<feature type="transmembrane region" description="Helical" evidence="1">
    <location>
        <begin position="566"/>
        <end position="585"/>
    </location>
</feature>
<keyword evidence="1" id="KW-0812">Transmembrane</keyword>
<feature type="transmembrane region" description="Helical" evidence="1">
    <location>
        <begin position="6"/>
        <end position="24"/>
    </location>
</feature>
<dbReference type="InterPro" id="IPR036465">
    <property type="entry name" value="vWFA_dom_sf"/>
</dbReference>
<dbReference type="Gene3D" id="3.40.50.410">
    <property type="entry name" value="von Willebrand factor, type A domain"/>
    <property type="match status" value="1"/>
</dbReference>
<feature type="domain" description="Aerotolerance regulator N-terminal" evidence="2">
    <location>
        <begin position="1"/>
        <end position="78"/>
    </location>
</feature>
<keyword evidence="5" id="KW-1185">Reference proteome</keyword>
<dbReference type="AlphaFoldDB" id="A0AAW6U6A6"/>
<evidence type="ECO:0000313" key="5">
    <source>
        <dbReference type="Proteomes" id="UP001431776"/>
    </source>
</evidence>
<dbReference type="Pfam" id="PF13519">
    <property type="entry name" value="VWA_2"/>
    <property type="match status" value="1"/>
</dbReference>
<dbReference type="RefSeq" id="WP_349247041.1">
    <property type="nucleotide sequence ID" value="NZ_JASCXX010000043.1"/>
</dbReference>
<reference evidence="4" key="1">
    <citation type="submission" date="2023-05" db="EMBL/GenBank/DDBJ databases">
        <title>Anaerotaeda fermentans gen. nov., sp. nov., a novel anaerobic planctomycete of the new family within the order Sedimentisphaerales isolated from Taman Peninsula, Russia.</title>
        <authorList>
            <person name="Khomyakova M.A."/>
            <person name="Merkel A.Y."/>
            <person name="Slobodkin A.I."/>
        </authorList>
    </citation>
    <scope>NUCLEOTIDE SEQUENCE</scope>
    <source>
        <strain evidence="4">M17dextr</strain>
    </source>
</reference>
<protein>
    <submittedName>
        <fullName evidence="4">VWA domain-containing protein</fullName>
    </submittedName>
</protein>
<evidence type="ECO:0000259" key="2">
    <source>
        <dbReference type="Pfam" id="PF07584"/>
    </source>
</evidence>
<dbReference type="SUPFAM" id="SSF53300">
    <property type="entry name" value="vWA-like"/>
    <property type="match status" value="1"/>
</dbReference>
<evidence type="ECO:0000313" key="4">
    <source>
        <dbReference type="EMBL" id="MDI6451631.1"/>
    </source>
</evidence>
<organism evidence="4 5">
    <name type="scientific">Anaerobaca lacustris</name>
    <dbReference type="NCBI Taxonomy" id="3044600"/>
    <lineage>
        <taxon>Bacteria</taxon>
        <taxon>Pseudomonadati</taxon>
        <taxon>Planctomycetota</taxon>
        <taxon>Phycisphaerae</taxon>
        <taxon>Sedimentisphaerales</taxon>
        <taxon>Anaerobacaceae</taxon>
        <taxon>Anaerobaca</taxon>
    </lineage>
</organism>
<keyword evidence="1" id="KW-0472">Membrane</keyword>
<proteinExistence type="predicted"/>
<comment type="caution">
    <text evidence="4">The sequence shown here is derived from an EMBL/GenBank/DDBJ whole genome shotgun (WGS) entry which is preliminary data.</text>
</comment>
<accession>A0AAW6U6A6</accession>
<evidence type="ECO:0000256" key="1">
    <source>
        <dbReference type="SAM" id="Phobius"/>
    </source>
</evidence>